<feature type="region of interest" description="Disordered" evidence="1">
    <location>
        <begin position="14"/>
        <end position="46"/>
    </location>
</feature>
<reference evidence="2" key="1">
    <citation type="submission" date="2018-05" db="EMBL/GenBank/DDBJ databases">
        <authorList>
            <person name="Lanie J.A."/>
            <person name="Ng W.-L."/>
            <person name="Kazmierczak K.M."/>
            <person name="Andrzejewski T.M."/>
            <person name="Davidsen T.M."/>
            <person name="Wayne K.J."/>
            <person name="Tettelin H."/>
            <person name="Glass J.I."/>
            <person name="Rusch D."/>
            <person name="Podicherti R."/>
            <person name="Tsui H.-C.T."/>
            <person name="Winkler M.E."/>
        </authorList>
    </citation>
    <scope>NUCLEOTIDE SEQUENCE</scope>
</reference>
<feature type="compositionally biased region" description="Polar residues" evidence="1">
    <location>
        <begin position="35"/>
        <end position="46"/>
    </location>
</feature>
<evidence type="ECO:0000313" key="2">
    <source>
        <dbReference type="EMBL" id="SVB61640.1"/>
    </source>
</evidence>
<evidence type="ECO:0000256" key="1">
    <source>
        <dbReference type="SAM" id="MobiDB-lite"/>
    </source>
</evidence>
<proteinExistence type="predicted"/>
<accession>A0A382FF98</accession>
<protein>
    <submittedName>
        <fullName evidence="2">Uncharacterized protein</fullName>
    </submittedName>
</protein>
<sequence>MILTKSLFQKAASQENKLDCGGKSDSDRGCPLAESQCSSQGSFAGD</sequence>
<gene>
    <name evidence="2" type="ORF">METZ01_LOCUS214494</name>
</gene>
<feature type="compositionally biased region" description="Basic and acidic residues" evidence="1">
    <location>
        <begin position="16"/>
        <end position="28"/>
    </location>
</feature>
<organism evidence="2">
    <name type="scientific">marine metagenome</name>
    <dbReference type="NCBI Taxonomy" id="408172"/>
    <lineage>
        <taxon>unclassified sequences</taxon>
        <taxon>metagenomes</taxon>
        <taxon>ecological metagenomes</taxon>
    </lineage>
</organism>
<dbReference type="AlphaFoldDB" id="A0A382FF98"/>
<name>A0A382FF98_9ZZZZ</name>
<dbReference type="EMBL" id="UINC01049629">
    <property type="protein sequence ID" value="SVB61640.1"/>
    <property type="molecule type" value="Genomic_DNA"/>
</dbReference>